<keyword evidence="1" id="KW-0812">Transmembrane</keyword>
<proteinExistence type="predicted"/>
<evidence type="ECO:0000313" key="3">
    <source>
        <dbReference type="Proteomes" id="UP000250266"/>
    </source>
</evidence>
<gene>
    <name evidence="2" type="ORF">K432DRAFT_384850</name>
</gene>
<evidence type="ECO:0008006" key="4">
    <source>
        <dbReference type="Google" id="ProtNLM"/>
    </source>
</evidence>
<keyword evidence="1" id="KW-0472">Membrane</keyword>
<protein>
    <recommendedName>
        <fullName evidence="4">STE24 endopeptidase</fullName>
    </recommendedName>
</protein>
<accession>A0A8E2JCC8</accession>
<evidence type="ECO:0000313" key="2">
    <source>
        <dbReference type="EMBL" id="OCK77238.1"/>
    </source>
</evidence>
<sequence length="89" mass="9788">MPTPIDRATQSRGPFFVFAAIVTAVAAWSIWGTSDIFPAQPDPTGDPSSWTADECRQWLNNRDLHPSPLATSAELLERVKDNLRGPPRA</sequence>
<organism evidence="2 3">
    <name type="scientific">Lepidopterella palustris CBS 459.81</name>
    <dbReference type="NCBI Taxonomy" id="1314670"/>
    <lineage>
        <taxon>Eukaryota</taxon>
        <taxon>Fungi</taxon>
        <taxon>Dikarya</taxon>
        <taxon>Ascomycota</taxon>
        <taxon>Pezizomycotina</taxon>
        <taxon>Dothideomycetes</taxon>
        <taxon>Pleosporomycetidae</taxon>
        <taxon>Mytilinidiales</taxon>
        <taxon>Argynnaceae</taxon>
        <taxon>Lepidopterella</taxon>
    </lineage>
</organism>
<dbReference type="EMBL" id="KV745143">
    <property type="protein sequence ID" value="OCK77238.1"/>
    <property type="molecule type" value="Genomic_DNA"/>
</dbReference>
<dbReference type="OrthoDB" id="5341873at2759"/>
<dbReference type="AlphaFoldDB" id="A0A8E2JCC8"/>
<feature type="transmembrane region" description="Helical" evidence="1">
    <location>
        <begin position="12"/>
        <end position="31"/>
    </location>
</feature>
<name>A0A8E2JCC8_9PEZI</name>
<dbReference type="Proteomes" id="UP000250266">
    <property type="component" value="Unassembled WGS sequence"/>
</dbReference>
<evidence type="ECO:0000256" key="1">
    <source>
        <dbReference type="SAM" id="Phobius"/>
    </source>
</evidence>
<keyword evidence="3" id="KW-1185">Reference proteome</keyword>
<reference evidence="2 3" key="1">
    <citation type="journal article" date="2016" name="Nat. Commun.">
        <title>Ectomycorrhizal ecology is imprinted in the genome of the dominant symbiotic fungus Cenococcum geophilum.</title>
        <authorList>
            <consortium name="DOE Joint Genome Institute"/>
            <person name="Peter M."/>
            <person name="Kohler A."/>
            <person name="Ohm R.A."/>
            <person name="Kuo A."/>
            <person name="Krutzmann J."/>
            <person name="Morin E."/>
            <person name="Arend M."/>
            <person name="Barry K.W."/>
            <person name="Binder M."/>
            <person name="Choi C."/>
            <person name="Clum A."/>
            <person name="Copeland A."/>
            <person name="Grisel N."/>
            <person name="Haridas S."/>
            <person name="Kipfer T."/>
            <person name="LaButti K."/>
            <person name="Lindquist E."/>
            <person name="Lipzen A."/>
            <person name="Maire R."/>
            <person name="Meier B."/>
            <person name="Mihaltcheva S."/>
            <person name="Molinier V."/>
            <person name="Murat C."/>
            <person name="Poggeler S."/>
            <person name="Quandt C.A."/>
            <person name="Sperisen C."/>
            <person name="Tritt A."/>
            <person name="Tisserant E."/>
            <person name="Crous P.W."/>
            <person name="Henrissat B."/>
            <person name="Nehls U."/>
            <person name="Egli S."/>
            <person name="Spatafora J.W."/>
            <person name="Grigoriev I.V."/>
            <person name="Martin F.M."/>
        </authorList>
    </citation>
    <scope>NUCLEOTIDE SEQUENCE [LARGE SCALE GENOMIC DNA]</scope>
    <source>
        <strain evidence="2 3">CBS 459.81</strain>
    </source>
</reference>
<keyword evidence="1" id="KW-1133">Transmembrane helix</keyword>